<proteinExistence type="predicted"/>
<dbReference type="EMBL" id="OZ075120">
    <property type="protein sequence ID" value="CAL4892189.1"/>
    <property type="molecule type" value="Genomic_DNA"/>
</dbReference>
<evidence type="ECO:0000313" key="1">
    <source>
        <dbReference type="EMBL" id="CAL4892189.1"/>
    </source>
</evidence>
<reference evidence="3" key="1">
    <citation type="submission" date="2024-06" db="EMBL/GenBank/DDBJ databases">
        <authorList>
            <person name="Ryan C."/>
        </authorList>
    </citation>
    <scope>NUCLEOTIDE SEQUENCE [LARGE SCALE GENOMIC DNA]</scope>
</reference>
<sequence length="53" mass="6460">MKLCKTRLRSKMEDEFLRNCLLIYIEKEIAMRFTTDELIDDFDAIQTRRVAFQ</sequence>
<evidence type="ECO:0000313" key="3">
    <source>
        <dbReference type="Proteomes" id="UP001497457"/>
    </source>
</evidence>
<dbReference type="Proteomes" id="UP001497457">
    <property type="component" value="Chromosome 26rd"/>
</dbReference>
<dbReference type="AlphaFoldDB" id="A0ABC8VJT4"/>
<evidence type="ECO:0000313" key="2">
    <source>
        <dbReference type="EMBL" id="CAL5002217.1"/>
    </source>
</evidence>
<keyword evidence="3" id="KW-1185">Reference proteome</keyword>
<gene>
    <name evidence="1" type="ORF">URODEC1_LOCUS4166</name>
    <name evidence="2" type="ORF">URODEC1_LOCUS65844</name>
</gene>
<protein>
    <submittedName>
        <fullName evidence="1">Uncharacterized protein</fullName>
    </submittedName>
</protein>
<accession>A0ABC8VJT4</accession>
<reference evidence="1 3" key="2">
    <citation type="submission" date="2024-10" db="EMBL/GenBank/DDBJ databases">
        <authorList>
            <person name="Ryan C."/>
        </authorList>
    </citation>
    <scope>NUCLEOTIDE SEQUENCE [LARGE SCALE GENOMIC DNA]</scope>
</reference>
<name>A0ABC8VJT4_9POAL</name>
<organism evidence="1 3">
    <name type="scientific">Urochloa decumbens</name>
    <dbReference type="NCBI Taxonomy" id="240449"/>
    <lineage>
        <taxon>Eukaryota</taxon>
        <taxon>Viridiplantae</taxon>
        <taxon>Streptophyta</taxon>
        <taxon>Embryophyta</taxon>
        <taxon>Tracheophyta</taxon>
        <taxon>Spermatophyta</taxon>
        <taxon>Magnoliopsida</taxon>
        <taxon>Liliopsida</taxon>
        <taxon>Poales</taxon>
        <taxon>Poaceae</taxon>
        <taxon>PACMAD clade</taxon>
        <taxon>Panicoideae</taxon>
        <taxon>Panicodae</taxon>
        <taxon>Paniceae</taxon>
        <taxon>Melinidinae</taxon>
        <taxon>Urochloa</taxon>
    </lineage>
</organism>
<dbReference type="Proteomes" id="UP001497457">
    <property type="component" value="Chromosome 10rd"/>
</dbReference>
<dbReference type="EMBL" id="OZ075136">
    <property type="protein sequence ID" value="CAL5002217.1"/>
    <property type="molecule type" value="Genomic_DNA"/>
</dbReference>